<dbReference type="InterPro" id="IPR036689">
    <property type="entry name" value="ESAT-6-like_sf"/>
</dbReference>
<feature type="region of interest" description="Disordered" evidence="1">
    <location>
        <begin position="1"/>
        <end position="35"/>
    </location>
</feature>
<evidence type="ECO:0000313" key="2">
    <source>
        <dbReference type="EMBL" id="OZM74923.1"/>
    </source>
</evidence>
<keyword evidence="3" id="KW-1185">Reference proteome</keyword>
<sequence>MPNGGGHKADPGQLNAGAQAFNQEGTELTQASGKLTPNVAAGQVGTAWQGVAEPYTQAFTRFKDGTAKYGTAATQFGGQLSNAASTYSTNEENQQQAIKNAEG</sequence>
<dbReference type="Gene3D" id="1.10.287.1060">
    <property type="entry name" value="ESAT-6-like"/>
    <property type="match status" value="1"/>
</dbReference>
<gene>
    <name evidence="2" type="ORF">CFN78_01530</name>
</gene>
<dbReference type="AlphaFoldDB" id="A0A263D8Y6"/>
<dbReference type="Proteomes" id="UP000242444">
    <property type="component" value="Unassembled WGS sequence"/>
</dbReference>
<dbReference type="InParanoid" id="A0A263D8Y6"/>
<proteinExistence type="predicted"/>
<dbReference type="SUPFAM" id="SSF140453">
    <property type="entry name" value="EsxAB dimer-like"/>
    <property type="match status" value="1"/>
</dbReference>
<evidence type="ECO:0000256" key="1">
    <source>
        <dbReference type="SAM" id="MobiDB-lite"/>
    </source>
</evidence>
<dbReference type="RefSeq" id="WP_094860704.1">
    <property type="nucleotide sequence ID" value="NZ_NKYE01000001.1"/>
</dbReference>
<protein>
    <submittedName>
        <fullName evidence="2">Uncharacterized protein</fullName>
    </submittedName>
</protein>
<dbReference type="InterPro" id="IPR010310">
    <property type="entry name" value="T7SS_ESAT-6-like"/>
</dbReference>
<accession>A0A263D8Y6</accession>
<name>A0A263D8Y6_9PSEU</name>
<dbReference type="OrthoDB" id="3556294at2"/>
<dbReference type="Pfam" id="PF06013">
    <property type="entry name" value="WXG100"/>
    <property type="match status" value="1"/>
</dbReference>
<feature type="compositionally biased region" description="Polar residues" evidence="1">
    <location>
        <begin position="20"/>
        <end position="35"/>
    </location>
</feature>
<comment type="caution">
    <text evidence="2">The sequence shown here is derived from an EMBL/GenBank/DDBJ whole genome shotgun (WGS) entry which is preliminary data.</text>
</comment>
<evidence type="ECO:0000313" key="3">
    <source>
        <dbReference type="Proteomes" id="UP000242444"/>
    </source>
</evidence>
<dbReference type="EMBL" id="NKYE01000001">
    <property type="protein sequence ID" value="OZM74923.1"/>
    <property type="molecule type" value="Genomic_DNA"/>
</dbReference>
<reference evidence="2 3" key="1">
    <citation type="submission" date="2017-07" db="EMBL/GenBank/DDBJ databases">
        <title>Amycolatopsis antarcticus sp. nov., isolated from the surface of an Antarcticus brown macroalga.</title>
        <authorList>
            <person name="Wang J."/>
            <person name="Leiva S."/>
            <person name="Huang J."/>
            <person name="Huang Y."/>
        </authorList>
    </citation>
    <scope>NUCLEOTIDE SEQUENCE [LARGE SCALE GENOMIC DNA]</scope>
    <source>
        <strain evidence="2 3">AU-G6</strain>
    </source>
</reference>
<organism evidence="2 3">
    <name type="scientific">Amycolatopsis antarctica</name>
    <dbReference type="NCBI Taxonomy" id="1854586"/>
    <lineage>
        <taxon>Bacteria</taxon>
        <taxon>Bacillati</taxon>
        <taxon>Actinomycetota</taxon>
        <taxon>Actinomycetes</taxon>
        <taxon>Pseudonocardiales</taxon>
        <taxon>Pseudonocardiaceae</taxon>
        <taxon>Amycolatopsis</taxon>
    </lineage>
</organism>